<keyword evidence="3" id="KW-0378">Hydrolase</keyword>
<dbReference type="Gene3D" id="3.40.50.300">
    <property type="entry name" value="P-loop containing nucleotide triphosphate hydrolases"/>
    <property type="match status" value="1"/>
</dbReference>
<dbReference type="InterPro" id="IPR027094">
    <property type="entry name" value="Mitofusin_fam"/>
</dbReference>
<dbReference type="PANTHER" id="PTHR10465">
    <property type="entry name" value="TRANSMEMBRANE GTPASE FZO1"/>
    <property type="match status" value="1"/>
</dbReference>
<proteinExistence type="predicted"/>
<organism evidence="8 9">
    <name type="scientific">Streptomyces luteogriseus</name>
    <dbReference type="NCBI Taxonomy" id="68233"/>
    <lineage>
        <taxon>Bacteria</taxon>
        <taxon>Bacillati</taxon>
        <taxon>Actinomycetota</taxon>
        <taxon>Actinomycetes</taxon>
        <taxon>Kitasatosporales</taxon>
        <taxon>Streptomycetaceae</taxon>
        <taxon>Streptomyces</taxon>
    </lineage>
</organism>
<gene>
    <name evidence="8" type="ORF">BJ965_000043</name>
</gene>
<dbReference type="GeneID" id="95792139"/>
<dbReference type="SUPFAM" id="SSF52540">
    <property type="entry name" value="P-loop containing nucleoside triphosphate hydrolases"/>
    <property type="match status" value="1"/>
</dbReference>
<dbReference type="EMBL" id="JACHMS010000001">
    <property type="protein sequence ID" value="MBB4710161.1"/>
    <property type="molecule type" value="Genomic_DNA"/>
</dbReference>
<feature type="transmembrane region" description="Helical" evidence="6">
    <location>
        <begin position="509"/>
        <end position="533"/>
    </location>
</feature>
<accession>A0A7W7GE18</accession>
<dbReference type="GO" id="GO:0003924">
    <property type="term" value="F:GTPase activity"/>
    <property type="evidence" value="ECO:0007669"/>
    <property type="project" value="InterPro"/>
</dbReference>
<dbReference type="GO" id="GO:0016020">
    <property type="term" value="C:membrane"/>
    <property type="evidence" value="ECO:0007669"/>
    <property type="project" value="UniProtKB-SubCell"/>
</dbReference>
<evidence type="ECO:0000259" key="7">
    <source>
        <dbReference type="Pfam" id="PF00350"/>
    </source>
</evidence>
<dbReference type="Pfam" id="PF00350">
    <property type="entry name" value="Dynamin_N"/>
    <property type="match status" value="1"/>
</dbReference>
<evidence type="ECO:0000256" key="3">
    <source>
        <dbReference type="ARBA" id="ARBA00022801"/>
    </source>
</evidence>
<evidence type="ECO:0000256" key="1">
    <source>
        <dbReference type="ARBA" id="ARBA00004370"/>
    </source>
</evidence>
<keyword evidence="5 6" id="KW-0472">Membrane</keyword>
<dbReference type="AlphaFoldDB" id="A0A7W7GE18"/>
<keyword evidence="4" id="KW-0342">GTP-binding</keyword>
<evidence type="ECO:0000256" key="4">
    <source>
        <dbReference type="ARBA" id="ARBA00023134"/>
    </source>
</evidence>
<comment type="subcellular location">
    <subcellularLocation>
        <location evidence="1">Membrane</location>
    </subcellularLocation>
</comment>
<evidence type="ECO:0000256" key="6">
    <source>
        <dbReference type="SAM" id="Phobius"/>
    </source>
</evidence>
<evidence type="ECO:0000313" key="8">
    <source>
        <dbReference type="EMBL" id="MBB4710161.1"/>
    </source>
</evidence>
<dbReference type="Proteomes" id="UP000565089">
    <property type="component" value="Unassembled WGS sequence"/>
</dbReference>
<dbReference type="CDD" id="cd09912">
    <property type="entry name" value="DLP_2"/>
    <property type="match status" value="1"/>
</dbReference>
<dbReference type="GO" id="GO:0005525">
    <property type="term" value="F:GTP binding"/>
    <property type="evidence" value="ECO:0007669"/>
    <property type="project" value="UniProtKB-KW"/>
</dbReference>
<feature type="domain" description="Dynamin N-terminal" evidence="7">
    <location>
        <begin position="55"/>
        <end position="210"/>
    </location>
</feature>
<dbReference type="InterPro" id="IPR027417">
    <property type="entry name" value="P-loop_NTPase"/>
</dbReference>
<name>A0A7W7GE18_9ACTN</name>
<keyword evidence="6" id="KW-0812">Transmembrane</keyword>
<dbReference type="InterPro" id="IPR045063">
    <property type="entry name" value="Dynamin_N"/>
</dbReference>
<feature type="transmembrane region" description="Helical" evidence="6">
    <location>
        <begin position="475"/>
        <end position="497"/>
    </location>
</feature>
<evidence type="ECO:0000256" key="2">
    <source>
        <dbReference type="ARBA" id="ARBA00022741"/>
    </source>
</evidence>
<comment type="caution">
    <text evidence="8">The sequence shown here is derived from an EMBL/GenBank/DDBJ whole genome shotgun (WGS) entry which is preliminary data.</text>
</comment>
<protein>
    <recommendedName>
        <fullName evidence="7">Dynamin N-terminal domain-containing protein</fullName>
    </recommendedName>
</protein>
<dbReference type="PANTHER" id="PTHR10465:SF0">
    <property type="entry name" value="SARCALUMENIN"/>
    <property type="match status" value="1"/>
</dbReference>
<dbReference type="RefSeq" id="WP_184906765.1">
    <property type="nucleotide sequence ID" value="NZ_JACHMS010000001.1"/>
</dbReference>
<sequence length="650" mass="71569">MTSEESGYAAADEQRLRLAEMCRRMEKAAEQIGNNGAVKAVTALLERIENEAFHVMVVGDFNRGKSTFLNALLGDRVLPVKAIAATAVITEVRFGESPAALLWTEDAVEPEAVDPGRLVELITVNNTAGGERSPYVKAELVWPLELCRHNVVLIDSPGLNAYQSHNEITVTHLGKADAVIFLQHAIAPMSISESDFLKTSLSAHDPFFVFTYFDAIDDHERDDVVAAARRRITDLRGEDRDRNRFFFVDAKSALRARTAEDDEAFRRSGVDAVEWELERYLSTERHKVKLLTPARSLDGIAQELRRNIPSELSMLEAESDDLERRWAAAQQPLRDLQAQAQQITLEIRNQTRVLQDRVQTLLGGFLAAAADEAPVIAQDVEITTKLGLNPLKAKERAKQVAEEIAAGTVKALEEKVALWVTESLAPVIELDLEQLAERMNAELTSFEAALEKLRVDLHGNSGTLVPAEGRESEPLIRFLTGAVGLWFSGPAGALVGVRFGPKEALRTVLPALGILLAWMATPFGLPTLLAAWIAQGIFQGGSAGDRVEKKMREEIGRAMASELRLAAPKEAQKAARAFAAESVEPIRKEITQGMASRIEELTRSVDSAREALDQGEEAVERRRGELTRLDELLNRAGDEIGDLVAELTRM</sequence>
<keyword evidence="2" id="KW-0547">Nucleotide-binding</keyword>
<keyword evidence="6" id="KW-1133">Transmembrane helix</keyword>
<dbReference type="GO" id="GO:0008053">
    <property type="term" value="P:mitochondrial fusion"/>
    <property type="evidence" value="ECO:0007669"/>
    <property type="project" value="TreeGrafter"/>
</dbReference>
<evidence type="ECO:0000256" key="5">
    <source>
        <dbReference type="ARBA" id="ARBA00023136"/>
    </source>
</evidence>
<evidence type="ECO:0000313" key="9">
    <source>
        <dbReference type="Proteomes" id="UP000565089"/>
    </source>
</evidence>
<keyword evidence="9" id="KW-1185">Reference proteome</keyword>
<reference evidence="8 9" key="1">
    <citation type="submission" date="2020-08" db="EMBL/GenBank/DDBJ databases">
        <title>Sequencing the genomes of 1000 actinobacteria strains.</title>
        <authorList>
            <person name="Klenk H.-P."/>
        </authorList>
    </citation>
    <scope>NUCLEOTIDE SEQUENCE [LARGE SCALE GENOMIC DNA]</scope>
    <source>
        <strain evidence="8 9">DSM 40483</strain>
    </source>
</reference>